<evidence type="ECO:0000256" key="1">
    <source>
        <dbReference type="SAM" id="MobiDB-lite"/>
    </source>
</evidence>
<dbReference type="AlphaFoldDB" id="A0A261FKL7"/>
<keyword evidence="2" id="KW-1133">Transmembrane helix</keyword>
<name>A0A261FKL7_9BIFI</name>
<evidence type="ECO:0000256" key="2">
    <source>
        <dbReference type="SAM" id="Phobius"/>
    </source>
</evidence>
<proteinExistence type="predicted"/>
<feature type="transmembrane region" description="Helical" evidence="2">
    <location>
        <begin position="372"/>
        <end position="390"/>
    </location>
</feature>
<dbReference type="Proteomes" id="UP000216871">
    <property type="component" value="Unassembled WGS sequence"/>
</dbReference>
<feature type="compositionally biased region" description="Low complexity" evidence="1">
    <location>
        <begin position="133"/>
        <end position="156"/>
    </location>
</feature>
<dbReference type="OrthoDB" id="3716589at2"/>
<feature type="transmembrane region" description="Helical" evidence="2">
    <location>
        <begin position="21"/>
        <end position="44"/>
    </location>
</feature>
<feature type="region of interest" description="Disordered" evidence="1">
    <location>
        <begin position="133"/>
        <end position="164"/>
    </location>
</feature>
<comment type="caution">
    <text evidence="3">The sequence shown here is derived from an EMBL/GenBank/DDBJ whole genome shotgun (WGS) entry which is preliminary data.</text>
</comment>
<feature type="region of interest" description="Disordered" evidence="1">
    <location>
        <begin position="83"/>
        <end position="107"/>
    </location>
</feature>
<organism evidence="3 4">
    <name type="scientific">Bifidobacterium myosotis</name>
    <dbReference type="NCBI Taxonomy" id="1630166"/>
    <lineage>
        <taxon>Bacteria</taxon>
        <taxon>Bacillati</taxon>
        <taxon>Actinomycetota</taxon>
        <taxon>Actinomycetes</taxon>
        <taxon>Bifidobacteriales</taxon>
        <taxon>Bifidobacteriaceae</taxon>
        <taxon>Bifidobacterium</taxon>
    </lineage>
</organism>
<keyword evidence="2" id="KW-0472">Membrane</keyword>
<feature type="transmembrane region" description="Helical" evidence="2">
    <location>
        <begin position="289"/>
        <end position="306"/>
    </location>
</feature>
<protein>
    <submittedName>
        <fullName evidence="3">Uncharacterized protein</fullName>
    </submittedName>
</protein>
<keyword evidence="4" id="KW-1185">Reference proteome</keyword>
<evidence type="ECO:0000313" key="4">
    <source>
        <dbReference type="Proteomes" id="UP000216871"/>
    </source>
</evidence>
<accession>A0A261FKL7</accession>
<evidence type="ECO:0000313" key="3">
    <source>
        <dbReference type="EMBL" id="OZG59523.1"/>
    </source>
</evidence>
<gene>
    <name evidence="3" type="ORF">BMYO_1368</name>
</gene>
<keyword evidence="2" id="KW-0812">Transmembrane</keyword>
<reference evidence="3 4" key="1">
    <citation type="journal article" date="2017" name="BMC Genomics">
        <title>Comparative genomic and phylogenomic analyses of the Bifidobacteriaceae family.</title>
        <authorList>
            <person name="Lugli G.A."/>
            <person name="Milani C."/>
            <person name="Turroni F."/>
            <person name="Duranti S."/>
            <person name="Mancabelli L."/>
            <person name="Mangifesta M."/>
            <person name="Ferrario C."/>
            <person name="Modesto M."/>
            <person name="Mattarelli P."/>
            <person name="Jiri K."/>
            <person name="van Sinderen D."/>
            <person name="Ventura M."/>
        </authorList>
    </citation>
    <scope>NUCLEOTIDE SEQUENCE [LARGE SCALE GENOMIC DNA]</scope>
    <source>
        <strain evidence="3 4">DSM 100196</strain>
    </source>
</reference>
<dbReference type="RefSeq" id="WP_094667807.1">
    <property type="nucleotide sequence ID" value="NZ_MWWW01000014.1"/>
</dbReference>
<dbReference type="EMBL" id="MWWW01000014">
    <property type="protein sequence ID" value="OZG59523.1"/>
    <property type="molecule type" value="Genomic_DNA"/>
</dbReference>
<sequence>MRLSSIISEAVRNIASGASRTIIWFLALAVSGTLFGGFEALTIIGQENTAAARIEAAADVTTIVSPVSAIDGAACDRLIEAQGGPSASGAMREGEQITPRSTPGRSIGSYEVTAGMIRLLALSSVISSSASSVSSTTTAGHGSPSGDSPSSDSSSSNPVFSSANQPAADASGVWVSTALAHDFGWAKGSLMETDHGDIPVAGVFDWPNDGRDTRFVYALLVPASASAKPFAECWAKQWPQTDALDLLLNETAISGVADANTLPGVTQLNKSHDRRYSAASLYETRMTRVLPVAALAVGVVIGIAAVRRRRLEYAGALHCGQRKGAQLLTALCEMLITSGASIAVALPLLAALCWRLSPSDPAAVFLAAVRPPAAMLSGALVATALAVLAVRESRLFRLFKAR</sequence>
<feature type="transmembrane region" description="Helical" evidence="2">
    <location>
        <begin position="327"/>
        <end position="352"/>
    </location>
</feature>